<gene>
    <name evidence="2" type="ORF">B4121_3365</name>
</gene>
<dbReference type="EMBL" id="LKPO01000021">
    <property type="protein sequence ID" value="OLF90090.1"/>
    <property type="molecule type" value="Genomic_DNA"/>
</dbReference>
<evidence type="ECO:0000256" key="1">
    <source>
        <dbReference type="SAM" id="Phobius"/>
    </source>
</evidence>
<keyword evidence="1" id="KW-0812">Transmembrane</keyword>
<sequence>MEASSSCQEKKMNFNAFLRNFFEIVFSFWLLIIIFRKVDETF</sequence>
<feature type="transmembrane region" description="Helical" evidence="1">
    <location>
        <begin position="21"/>
        <end position="38"/>
    </location>
</feature>
<name>A0A7Z0WVZ3_9BACI</name>
<comment type="caution">
    <text evidence="2">The sequence shown here is derived from an EMBL/GenBank/DDBJ whole genome shotgun (WGS) entry which is preliminary data.</text>
</comment>
<keyword evidence="1" id="KW-1133">Transmembrane helix</keyword>
<dbReference type="AlphaFoldDB" id="A0A7Z0WVZ3"/>
<evidence type="ECO:0000313" key="3">
    <source>
        <dbReference type="Proteomes" id="UP000185604"/>
    </source>
</evidence>
<organism evidence="2 3">
    <name type="scientific">Bacillus paralicheniformis</name>
    <dbReference type="NCBI Taxonomy" id="1648923"/>
    <lineage>
        <taxon>Bacteria</taxon>
        <taxon>Bacillati</taxon>
        <taxon>Bacillota</taxon>
        <taxon>Bacilli</taxon>
        <taxon>Bacillales</taxon>
        <taxon>Bacillaceae</taxon>
        <taxon>Bacillus</taxon>
    </lineage>
</organism>
<accession>A0A7Z0WVZ3</accession>
<protein>
    <submittedName>
        <fullName evidence="2">Uncharacterized protein</fullName>
    </submittedName>
</protein>
<proteinExistence type="predicted"/>
<reference evidence="2 3" key="1">
    <citation type="journal article" date="2016" name="Front. Microbiol.">
        <title>High-Level Heat Resistance of Spores of Bacillus amyloliquefaciens and Bacillus licheniformis Results from the Presence of a spoVA Operon in a Tn1546 Transposon.</title>
        <authorList>
            <person name="Berendsen E.M."/>
            <person name="Koning R.A."/>
            <person name="Boekhorst J."/>
            <person name="de Jong A."/>
            <person name="Kuipers O.P."/>
            <person name="Wells-Bennik M.H."/>
        </authorList>
    </citation>
    <scope>NUCLEOTIDE SEQUENCE [LARGE SCALE GENOMIC DNA]</scope>
    <source>
        <strain evidence="2 3">B4121</strain>
    </source>
</reference>
<keyword evidence="1" id="KW-0472">Membrane</keyword>
<evidence type="ECO:0000313" key="2">
    <source>
        <dbReference type="EMBL" id="OLF90090.1"/>
    </source>
</evidence>
<dbReference type="Proteomes" id="UP000185604">
    <property type="component" value="Unassembled WGS sequence"/>
</dbReference>